<evidence type="ECO:0000313" key="4">
    <source>
        <dbReference type="Proteomes" id="UP000002522"/>
    </source>
</evidence>
<accession>Q8EVW0</accession>
<dbReference type="InterPro" id="IPR036095">
    <property type="entry name" value="PTS_EIIB-like_sf"/>
</dbReference>
<dbReference type="GO" id="GO:0009401">
    <property type="term" value="P:phosphoenolpyruvate-dependent sugar phosphotransferase system"/>
    <property type="evidence" value="ECO:0007669"/>
    <property type="project" value="InterPro"/>
</dbReference>
<reference evidence="3 4" key="1">
    <citation type="journal article" date="2002" name="Nucleic Acids Res.">
        <title>The complete genomic sequence of Mycoplasma penetrans, an intracellular bacterial pathogen in humans.</title>
        <authorList>
            <person name="Sasaki Y."/>
            <person name="Ishikawa J."/>
            <person name="Yamashita A."/>
            <person name="Oshima K."/>
            <person name="Kenri T."/>
            <person name="Furuya K."/>
            <person name="Yoshino C."/>
            <person name="Horino A."/>
            <person name="Shiba T."/>
            <person name="Sasaki T."/>
            <person name="Hattori M."/>
        </authorList>
    </citation>
    <scope>NUCLEOTIDE SEQUENCE [LARGE SCALE GENOMIC DNA]</scope>
    <source>
        <strain evidence="3 4">HF-2</strain>
    </source>
</reference>
<dbReference type="Proteomes" id="UP000002522">
    <property type="component" value="Chromosome"/>
</dbReference>
<dbReference type="HOGENOM" id="CLU_159248_0_1_14"/>
<dbReference type="STRING" id="272633.gene:10731565"/>
<dbReference type="Pfam" id="PF02302">
    <property type="entry name" value="PTS_IIB"/>
    <property type="match status" value="1"/>
</dbReference>
<dbReference type="SUPFAM" id="SSF52794">
    <property type="entry name" value="PTS system IIB component-like"/>
    <property type="match status" value="1"/>
</dbReference>
<dbReference type="CDD" id="cd05563">
    <property type="entry name" value="PTS_IIB_ascorbate"/>
    <property type="match status" value="1"/>
</dbReference>
<dbReference type="InParanoid" id="Q8EVW0"/>
<keyword evidence="4" id="KW-1185">Reference proteome</keyword>
<evidence type="ECO:0000256" key="1">
    <source>
        <dbReference type="ARBA" id="ARBA00022679"/>
    </source>
</evidence>
<dbReference type="eggNOG" id="COG3414">
    <property type="taxonomic scope" value="Bacteria"/>
</dbReference>
<name>Q8EVW0_MALP2</name>
<dbReference type="PROSITE" id="PS51099">
    <property type="entry name" value="PTS_EIIB_TYPE_2"/>
    <property type="match status" value="1"/>
</dbReference>
<dbReference type="AlphaFoldDB" id="Q8EVW0"/>
<evidence type="ECO:0000313" key="3">
    <source>
        <dbReference type="EMBL" id="BAC44239.1"/>
    </source>
</evidence>
<sequence length="96" mass="10361">MKKICTVCGQGLGSSLIVEMNIKNVISELGLTDNDVQVTHKNLNSYSPSDGFDYIICGIDLADSIDAGSGQKIALENLLNVDELKSKLLEIFKGDK</sequence>
<organism evidence="3 4">
    <name type="scientific">Malacoplasma penetrans (strain HF-2)</name>
    <name type="common">Mycoplasma penetrans</name>
    <dbReference type="NCBI Taxonomy" id="272633"/>
    <lineage>
        <taxon>Bacteria</taxon>
        <taxon>Bacillati</taxon>
        <taxon>Mycoplasmatota</taxon>
        <taxon>Mycoplasmoidales</taxon>
        <taxon>Mycoplasmoidaceae</taxon>
        <taxon>Malacoplasma</taxon>
    </lineage>
</organism>
<feature type="domain" description="PTS EIIB type-2" evidence="2">
    <location>
        <begin position="2"/>
        <end position="96"/>
    </location>
</feature>
<proteinExistence type="predicted"/>
<evidence type="ECO:0000259" key="2">
    <source>
        <dbReference type="PROSITE" id="PS51099"/>
    </source>
</evidence>
<dbReference type="RefSeq" id="WP_011077273.1">
    <property type="nucleotide sequence ID" value="NC_004432.1"/>
</dbReference>
<dbReference type="Gene3D" id="3.40.50.2300">
    <property type="match status" value="1"/>
</dbReference>
<protein>
    <recommendedName>
        <fullName evidence="2">PTS EIIB type-2 domain-containing protein</fullName>
    </recommendedName>
</protein>
<dbReference type="KEGG" id="mpe:MYPE4490"/>
<dbReference type="GO" id="GO:0008982">
    <property type="term" value="F:protein-N(PI)-phosphohistidine-sugar phosphotransferase activity"/>
    <property type="evidence" value="ECO:0007669"/>
    <property type="project" value="InterPro"/>
</dbReference>
<dbReference type="EMBL" id="BA000026">
    <property type="protein sequence ID" value="BAC44239.1"/>
    <property type="molecule type" value="Genomic_DNA"/>
</dbReference>
<dbReference type="InterPro" id="IPR013011">
    <property type="entry name" value="PTS_EIIB_2"/>
</dbReference>
<dbReference type="InterPro" id="IPR003501">
    <property type="entry name" value="PTS_EIIB_2/3"/>
</dbReference>
<gene>
    <name evidence="3" type="ordered locus">MYPE4490</name>
</gene>
<keyword evidence="1" id="KW-0808">Transferase</keyword>